<gene>
    <name evidence="1" type="ORF">RV04_GL001233</name>
</gene>
<dbReference type="EMBL" id="JXKQ01000003">
    <property type="protein sequence ID" value="OJG46067.1"/>
    <property type="molecule type" value="Genomic_DNA"/>
</dbReference>
<dbReference type="AlphaFoldDB" id="A0A1L8TP56"/>
<name>A0A1L8TP56_9ENTE</name>
<evidence type="ECO:0000313" key="1">
    <source>
        <dbReference type="EMBL" id="OJG46067.1"/>
    </source>
</evidence>
<dbReference type="Proteomes" id="UP000182077">
    <property type="component" value="Unassembled WGS sequence"/>
</dbReference>
<keyword evidence="2" id="KW-1185">Reference proteome</keyword>
<accession>A0A1L8TP56</accession>
<sequence>MKKEATIKKTPIWTTNIHNEAFTKKNKLSLQHIISQSQNGNEIIVPFIVIINKKKDLTAQIGLVDPNIKLDREKLIKKETVSLLNKSNR</sequence>
<reference evidence="1 2" key="1">
    <citation type="submission" date="2014-12" db="EMBL/GenBank/DDBJ databases">
        <title>Draft genome sequences of 29 type strains of Enterococci.</title>
        <authorList>
            <person name="Zhong Z."/>
            <person name="Sun Z."/>
            <person name="Liu W."/>
            <person name="Zhang W."/>
            <person name="Zhang H."/>
        </authorList>
    </citation>
    <scope>NUCLEOTIDE SEQUENCE [LARGE SCALE GENOMIC DNA]</scope>
    <source>
        <strain evidence="1 2">DSM 17122</strain>
    </source>
</reference>
<proteinExistence type="predicted"/>
<protein>
    <submittedName>
        <fullName evidence="1">Uncharacterized protein</fullName>
    </submittedName>
</protein>
<comment type="caution">
    <text evidence="1">The sequence shown here is derived from an EMBL/GenBank/DDBJ whole genome shotgun (WGS) entry which is preliminary data.</text>
</comment>
<organism evidence="1 2">
    <name type="scientific">Enterococcus hermanniensis</name>
    <dbReference type="NCBI Taxonomy" id="249189"/>
    <lineage>
        <taxon>Bacteria</taxon>
        <taxon>Bacillati</taxon>
        <taxon>Bacillota</taxon>
        <taxon>Bacilli</taxon>
        <taxon>Lactobacillales</taxon>
        <taxon>Enterococcaceae</taxon>
        <taxon>Enterococcus</taxon>
    </lineage>
</organism>
<evidence type="ECO:0000313" key="2">
    <source>
        <dbReference type="Proteomes" id="UP000182077"/>
    </source>
</evidence>